<gene>
    <name evidence="1" type="ORF">L484_003790</name>
</gene>
<organism evidence="1 2">
    <name type="scientific">Morus notabilis</name>
    <dbReference type="NCBI Taxonomy" id="981085"/>
    <lineage>
        <taxon>Eukaryota</taxon>
        <taxon>Viridiplantae</taxon>
        <taxon>Streptophyta</taxon>
        <taxon>Embryophyta</taxon>
        <taxon>Tracheophyta</taxon>
        <taxon>Spermatophyta</taxon>
        <taxon>Magnoliopsida</taxon>
        <taxon>eudicotyledons</taxon>
        <taxon>Gunneridae</taxon>
        <taxon>Pentapetalae</taxon>
        <taxon>rosids</taxon>
        <taxon>fabids</taxon>
        <taxon>Rosales</taxon>
        <taxon>Moraceae</taxon>
        <taxon>Moreae</taxon>
        <taxon>Morus</taxon>
    </lineage>
</organism>
<protein>
    <submittedName>
        <fullName evidence="1">Uncharacterized protein</fullName>
    </submittedName>
</protein>
<dbReference type="EMBL" id="KE343712">
    <property type="protein sequence ID" value="EXB39151.1"/>
    <property type="molecule type" value="Genomic_DNA"/>
</dbReference>
<reference evidence="2" key="1">
    <citation type="submission" date="2013-01" db="EMBL/GenBank/DDBJ databases">
        <title>Draft Genome Sequence of a Mulberry Tree, Morus notabilis C.K. Schneid.</title>
        <authorList>
            <person name="He N."/>
            <person name="Zhao S."/>
        </authorList>
    </citation>
    <scope>NUCLEOTIDE SEQUENCE</scope>
</reference>
<name>W9R6P9_9ROSA</name>
<sequence length="69" mass="7903">MKKTGRRSPRNHRGVRRNLKAHRVFLLTCPDLLTTASQVQNREVDLLARLEPRSATQYDTGIVNESSSR</sequence>
<dbReference type="AlphaFoldDB" id="W9R6P9"/>
<accession>W9R6P9</accession>
<evidence type="ECO:0000313" key="2">
    <source>
        <dbReference type="Proteomes" id="UP000030645"/>
    </source>
</evidence>
<proteinExistence type="predicted"/>
<evidence type="ECO:0000313" key="1">
    <source>
        <dbReference type="EMBL" id="EXB39151.1"/>
    </source>
</evidence>
<dbReference type="Proteomes" id="UP000030645">
    <property type="component" value="Unassembled WGS sequence"/>
</dbReference>
<keyword evidence="2" id="KW-1185">Reference proteome</keyword>